<feature type="compositionally biased region" description="Polar residues" evidence="1">
    <location>
        <begin position="185"/>
        <end position="196"/>
    </location>
</feature>
<keyword evidence="2" id="KW-0812">Transmembrane</keyword>
<evidence type="ECO:0000313" key="3">
    <source>
        <dbReference type="EMBL" id="KZM24676.1"/>
    </source>
</evidence>
<keyword evidence="4" id="KW-1185">Reference proteome</keyword>
<gene>
    <name evidence="3" type="ORF">ST47_g4194</name>
</gene>
<evidence type="ECO:0000313" key="4">
    <source>
        <dbReference type="Proteomes" id="UP000076837"/>
    </source>
</evidence>
<feature type="region of interest" description="Disordered" evidence="1">
    <location>
        <begin position="484"/>
        <end position="511"/>
    </location>
</feature>
<proteinExistence type="predicted"/>
<organism evidence="3 4">
    <name type="scientific">Didymella rabiei</name>
    <name type="common">Chickpea ascochyta blight fungus</name>
    <name type="synonym">Mycosphaerella rabiei</name>
    <dbReference type="NCBI Taxonomy" id="5454"/>
    <lineage>
        <taxon>Eukaryota</taxon>
        <taxon>Fungi</taxon>
        <taxon>Dikarya</taxon>
        <taxon>Ascomycota</taxon>
        <taxon>Pezizomycotina</taxon>
        <taxon>Dothideomycetes</taxon>
        <taxon>Pleosporomycetidae</taxon>
        <taxon>Pleosporales</taxon>
        <taxon>Pleosporineae</taxon>
        <taxon>Didymellaceae</taxon>
        <taxon>Ascochyta</taxon>
    </lineage>
</organism>
<sequence>MYSELKQWSCQRAAAAASVPYVPAPSSAAALLKGTSSHTFNFATMTTHCAYAAANQEVVCKLRQPAPHSHSLEDQQRNKPTLGERSIQGITRQLQGQRDLSRGPVPLPLGLGSDTVLRIPLIQRRLSSAHLYPYRMNPAPMVFYPSGRPDDRHYPPWPTPTDDEGEYSETSSFVNKQPLETSTAYLDEPTATSTEAPSPIYSYPSNMSNGPPVKPNYGRPYTERPWTSGGDDGRDPPSTTTTLLTKTTASWGQNGAQTSHVLTTPALVPTGDTSSPAPTHDGFPDLQNHGTDNGPDRTPMYAAAGVTPVVVMALGFIVFYCIRKRRRQRQAAITHGHVEEMKMQQKPIVFPYIAPPSPPPAILPQYSPPSPSSRQPPSPSSRHPPTASSSQPVILGPIPTGNNGAYLTGMDTSDLVSMTSASNISRMGTIVDRDPFADGRSLEEAPPAYRPSSLPPASLASISRNSSVRIAGRLPTMSQTHLIERSPFDDPEDDEISELSGPTLGRDADAMSDISELSYQIEPVVGRSPF</sequence>
<feature type="region of interest" description="Disordered" evidence="1">
    <location>
        <begin position="265"/>
        <end position="298"/>
    </location>
</feature>
<dbReference type="Proteomes" id="UP000076837">
    <property type="component" value="Unassembled WGS sequence"/>
</dbReference>
<feature type="region of interest" description="Disordered" evidence="1">
    <location>
        <begin position="185"/>
        <end position="242"/>
    </location>
</feature>
<protein>
    <submittedName>
        <fullName evidence="3">Uncharacterized protein</fullName>
    </submittedName>
</protein>
<feature type="compositionally biased region" description="Low complexity" evidence="1">
    <location>
        <begin position="380"/>
        <end position="391"/>
    </location>
</feature>
<comment type="caution">
    <text evidence="3">The sequence shown here is derived from an EMBL/GenBank/DDBJ whole genome shotgun (WGS) entry which is preliminary data.</text>
</comment>
<feature type="compositionally biased region" description="Pro residues" evidence="1">
    <location>
        <begin position="359"/>
        <end position="379"/>
    </location>
</feature>
<evidence type="ECO:0000256" key="2">
    <source>
        <dbReference type="SAM" id="Phobius"/>
    </source>
</evidence>
<accession>A0A163G4P8</accession>
<name>A0A163G4P8_DIDRA</name>
<keyword evidence="2" id="KW-1133">Transmembrane helix</keyword>
<evidence type="ECO:0000256" key="1">
    <source>
        <dbReference type="SAM" id="MobiDB-lite"/>
    </source>
</evidence>
<feature type="transmembrane region" description="Helical" evidence="2">
    <location>
        <begin position="300"/>
        <end position="322"/>
    </location>
</feature>
<keyword evidence="2" id="KW-0472">Membrane</keyword>
<dbReference type="AlphaFoldDB" id="A0A163G4P8"/>
<reference evidence="3 4" key="1">
    <citation type="journal article" date="2016" name="Sci. Rep.">
        <title>Draft genome sequencing and secretome analysis of fungal phytopathogen Ascochyta rabiei provides insight into the necrotrophic effector repertoire.</title>
        <authorList>
            <person name="Verma S."/>
            <person name="Gazara R.K."/>
            <person name="Nizam S."/>
            <person name="Parween S."/>
            <person name="Chattopadhyay D."/>
            <person name="Verma P.K."/>
        </authorList>
    </citation>
    <scope>NUCLEOTIDE SEQUENCE [LARGE SCALE GENOMIC DNA]</scope>
    <source>
        <strain evidence="3 4">ArDII</strain>
    </source>
</reference>
<dbReference type="EMBL" id="JYNV01000154">
    <property type="protein sequence ID" value="KZM24676.1"/>
    <property type="molecule type" value="Genomic_DNA"/>
</dbReference>
<dbReference type="STRING" id="5454.A0A163G4P8"/>
<feature type="region of interest" description="Disordered" evidence="1">
    <location>
        <begin position="359"/>
        <end position="398"/>
    </location>
</feature>